<comment type="caution">
    <text evidence="2">The sequence shown here is derived from an EMBL/GenBank/DDBJ whole genome shotgun (WGS) entry which is preliminary data.</text>
</comment>
<gene>
    <name evidence="2" type="ORF">AWC38_SpisGene8893</name>
</gene>
<sequence>MANAEVNERNEKDGKSVSSGEEDENALLAEDGNDHDTTGAHAIAPDKLWEAIQGLQKIVNLLAGTSTCITDASLKRKVPQTSKAESKNDSDSDEANAILGEEEQDCDSSDKLLKEIEEEYNTADKTSPNINEHLANLINKRFAGKLKEAKFKERLELYVRPGNCEKLKVPLVNHELWGKLKPPVKSQDLRLANVQQTVVKATIALAEATEKISKVKAKMDGKPKSISSLTDSLALLGHATYEFSLRQIPVTDFLFRGDVQSSLKAIKECDKIASSVTKGHDYKQGYSGTGHQRPRNSKTFLGHSKSYNTFKKKLWASYQKRENSK</sequence>
<feature type="compositionally biased region" description="Basic and acidic residues" evidence="1">
    <location>
        <begin position="1"/>
        <end position="15"/>
    </location>
</feature>
<feature type="region of interest" description="Disordered" evidence="1">
    <location>
        <begin position="74"/>
        <end position="108"/>
    </location>
</feature>
<evidence type="ECO:0000256" key="1">
    <source>
        <dbReference type="SAM" id="MobiDB-lite"/>
    </source>
</evidence>
<protein>
    <submittedName>
        <fullName evidence="2">Uncharacterized protein</fullName>
    </submittedName>
</protein>
<feature type="region of interest" description="Disordered" evidence="1">
    <location>
        <begin position="282"/>
        <end position="302"/>
    </location>
</feature>
<dbReference type="EMBL" id="LSMT01000126">
    <property type="protein sequence ID" value="PFX26429.1"/>
    <property type="molecule type" value="Genomic_DNA"/>
</dbReference>
<dbReference type="AlphaFoldDB" id="A0A2B4SBG0"/>
<proteinExistence type="predicted"/>
<evidence type="ECO:0000313" key="3">
    <source>
        <dbReference type="Proteomes" id="UP000225706"/>
    </source>
</evidence>
<organism evidence="2 3">
    <name type="scientific">Stylophora pistillata</name>
    <name type="common">Smooth cauliflower coral</name>
    <dbReference type="NCBI Taxonomy" id="50429"/>
    <lineage>
        <taxon>Eukaryota</taxon>
        <taxon>Metazoa</taxon>
        <taxon>Cnidaria</taxon>
        <taxon>Anthozoa</taxon>
        <taxon>Hexacorallia</taxon>
        <taxon>Scleractinia</taxon>
        <taxon>Astrocoeniina</taxon>
        <taxon>Pocilloporidae</taxon>
        <taxon>Stylophora</taxon>
    </lineage>
</organism>
<dbReference type="OrthoDB" id="5988359at2759"/>
<dbReference type="PANTHER" id="PTHR34239">
    <property type="entry name" value="APPLE DOMAIN-CONTAINING PROTEIN"/>
    <property type="match status" value="1"/>
</dbReference>
<reference evidence="3" key="1">
    <citation type="journal article" date="2017" name="bioRxiv">
        <title>Comparative analysis of the genomes of Stylophora pistillata and Acropora digitifera provides evidence for extensive differences between species of corals.</title>
        <authorList>
            <person name="Voolstra C.R."/>
            <person name="Li Y."/>
            <person name="Liew Y.J."/>
            <person name="Baumgarten S."/>
            <person name="Zoccola D."/>
            <person name="Flot J.-F."/>
            <person name="Tambutte S."/>
            <person name="Allemand D."/>
            <person name="Aranda M."/>
        </authorList>
    </citation>
    <scope>NUCLEOTIDE SEQUENCE [LARGE SCALE GENOMIC DNA]</scope>
</reference>
<keyword evidence="3" id="KW-1185">Reference proteome</keyword>
<dbReference type="Proteomes" id="UP000225706">
    <property type="component" value="Unassembled WGS sequence"/>
</dbReference>
<name>A0A2B4SBG0_STYPI</name>
<dbReference type="PANTHER" id="PTHR34239:SF2">
    <property type="entry name" value="TRANSPOSABLE ELEMENT P TRANSPOSASE_THAP9 CONSERVED DOMAIN-CONTAINING PROTEIN"/>
    <property type="match status" value="1"/>
</dbReference>
<accession>A0A2B4SBG0</accession>
<evidence type="ECO:0000313" key="2">
    <source>
        <dbReference type="EMBL" id="PFX26429.1"/>
    </source>
</evidence>
<feature type="region of interest" description="Disordered" evidence="1">
    <location>
        <begin position="1"/>
        <end position="41"/>
    </location>
</feature>